<dbReference type="SUPFAM" id="SSF63825">
    <property type="entry name" value="YWTD domain"/>
    <property type="match status" value="1"/>
</dbReference>
<gene>
    <name evidence="1" type="ORF">D0809_21735</name>
</gene>
<reference evidence="1 2" key="1">
    <citation type="journal article" date="2018" name="Syst. Appl. Microbiol.">
        <title>Flavobacterium circumlabens sp. nov. and Flavobacterium cupreum sp. nov., two psychrotrophic species isolated from Antarctic environmental samples.</title>
        <authorList>
            <person name="Kralova S."/>
            <person name="Busse H.J."/>
            <person name="Svec P."/>
            <person name="Maslanova I."/>
            <person name="Stankova E."/>
            <person name="Bartak M."/>
            <person name="Sedlacek I."/>
        </authorList>
    </citation>
    <scope>NUCLEOTIDE SEQUENCE [LARGE SCALE GENOMIC DNA]</scope>
    <source>
        <strain evidence="1 2">CCM 8828</strain>
    </source>
</reference>
<evidence type="ECO:0000313" key="1">
    <source>
        <dbReference type="EMBL" id="TEB42197.1"/>
    </source>
</evidence>
<accession>A0A4Y7U6X1</accession>
<protein>
    <submittedName>
        <fullName evidence="1">Uncharacterized protein</fullName>
    </submittedName>
</protein>
<dbReference type="InterPro" id="IPR015943">
    <property type="entry name" value="WD40/YVTN_repeat-like_dom_sf"/>
</dbReference>
<proteinExistence type="predicted"/>
<evidence type="ECO:0000313" key="2">
    <source>
        <dbReference type="Proteomes" id="UP000298340"/>
    </source>
</evidence>
<organism evidence="1 2">
    <name type="scientific">Flavobacterium circumlabens</name>
    <dbReference type="NCBI Taxonomy" id="2133765"/>
    <lineage>
        <taxon>Bacteria</taxon>
        <taxon>Pseudomonadati</taxon>
        <taxon>Bacteroidota</taxon>
        <taxon>Flavobacteriia</taxon>
        <taxon>Flavobacteriales</taxon>
        <taxon>Flavobacteriaceae</taxon>
        <taxon>Flavobacterium</taxon>
    </lineage>
</organism>
<dbReference type="EMBL" id="QWDN01000010">
    <property type="protein sequence ID" value="TEB42197.1"/>
    <property type="molecule type" value="Genomic_DNA"/>
</dbReference>
<name>A0A4Y7U6X1_9FLAO</name>
<dbReference type="AlphaFoldDB" id="A0A4Y7U6X1"/>
<dbReference type="Proteomes" id="UP000298340">
    <property type="component" value="Unassembled WGS sequence"/>
</dbReference>
<dbReference type="RefSeq" id="WP_132033065.1">
    <property type="nucleotide sequence ID" value="NZ_QWDN01000010.1"/>
</dbReference>
<dbReference type="OrthoDB" id="1401957at2"/>
<sequence>MIPLKSRFNTPINKVGTFISFLYFIEKIKHLPKNMKKLLLLFLSFSFYNCSSDHNIENEIEKPTISLTTSIIQPLKDRDFSFHNNGVHGVFEDPTVSKKLKAKIELSEVNNSSKGTLNVKWKSDKDGLLYEGKPDDNLESVININLSKGFHKIFFEVYTADNSLIKKDSITISNVIKLEALSDTGRSIKLNWSKYEGNNFISYLVYGENSKPIAEITDINILTYEYLETISLVKEQKFQIVVKTTDLTDRILGSNIVSKMSGNFIEFPYFVPKMIKDNLRSKIYVLVAPRSKWDETDKYGILIIDTKNFKIESHILTSDRFSDLDISPDGQYLYLTQKYVEKLTKINLATMEVKTFTTSTNDWGFHKIEVGNNNILFCHITPPTSGSTGIMAINGMTGETINMSYNAYLHGDIEYNSKNGKLYMGESNTSAGVIYCNTFINQNLRIENNYPIFPNSVVYPDPFLFISDDYNFIFWEKYQLDLNLNVKREFNTKMIACSPNNFYLSDMDKIYNYNNLSVVFNYPPFPSNESTKSTLFIDDNTIITCKTYQPNTVGEPAQTYFFKMKIN</sequence>
<dbReference type="Gene3D" id="2.130.10.10">
    <property type="entry name" value="YVTN repeat-like/Quinoprotein amine dehydrogenase"/>
    <property type="match status" value="1"/>
</dbReference>
<comment type="caution">
    <text evidence="1">The sequence shown here is derived from an EMBL/GenBank/DDBJ whole genome shotgun (WGS) entry which is preliminary data.</text>
</comment>